<sequence>MMTIKTLLGMSSNNRNSSGSSWTFGWTPSQASALSGNAKNAAKREAGHGERQVGVYGVLAARNLNGR</sequence>
<feature type="region of interest" description="Disordered" evidence="1">
    <location>
        <begin position="1"/>
        <end position="23"/>
    </location>
</feature>
<evidence type="ECO:0000256" key="1">
    <source>
        <dbReference type="SAM" id="MobiDB-lite"/>
    </source>
</evidence>
<gene>
    <name evidence="2" type="ORF">V8G57_08525</name>
</gene>
<comment type="caution">
    <text evidence="2">The sequence shown here is derived from an EMBL/GenBank/DDBJ whole genome shotgun (WGS) entry which is preliminary data.</text>
</comment>
<proteinExistence type="predicted"/>
<organism evidence="2 3">
    <name type="scientific">Collimonas rhizosphaerae</name>
    <dbReference type="NCBI Taxonomy" id="3126357"/>
    <lineage>
        <taxon>Bacteria</taxon>
        <taxon>Pseudomonadati</taxon>
        <taxon>Pseudomonadota</taxon>
        <taxon>Betaproteobacteria</taxon>
        <taxon>Burkholderiales</taxon>
        <taxon>Oxalobacteraceae</taxon>
        <taxon>Collimonas</taxon>
    </lineage>
</organism>
<feature type="compositionally biased region" description="Low complexity" evidence="1">
    <location>
        <begin position="11"/>
        <end position="21"/>
    </location>
</feature>
<evidence type="ECO:0000313" key="3">
    <source>
        <dbReference type="Proteomes" id="UP001495910"/>
    </source>
</evidence>
<keyword evidence="3" id="KW-1185">Reference proteome</keyword>
<accession>A0ABU9PTU1</accession>
<dbReference type="Proteomes" id="UP001495910">
    <property type="component" value="Unassembled WGS sequence"/>
</dbReference>
<dbReference type="RefSeq" id="WP_342828995.1">
    <property type="nucleotide sequence ID" value="NZ_JBANDC010000005.1"/>
</dbReference>
<dbReference type="EMBL" id="JBANDC010000005">
    <property type="protein sequence ID" value="MEM4987428.1"/>
    <property type="molecule type" value="Genomic_DNA"/>
</dbReference>
<name>A0ABU9PTU1_9BURK</name>
<evidence type="ECO:0000313" key="2">
    <source>
        <dbReference type="EMBL" id="MEM4987428.1"/>
    </source>
</evidence>
<protein>
    <submittedName>
        <fullName evidence="2">Uncharacterized protein</fullName>
    </submittedName>
</protein>
<reference evidence="2 3" key="1">
    <citation type="submission" date="2024-02" db="EMBL/GenBank/DDBJ databases">
        <title>Draft genome sequence of Collimonas sp. strain H4R21, an effective mineral-weathering bacterial strain isolated from the beech rhizosphere.</title>
        <authorList>
            <person name="Morin E."/>
            <person name="Uroz S."/>
            <person name="Leveau J.H.J."/>
            <person name="Kumar R."/>
            <person name="Rey M.W."/>
            <person name="Pham J."/>
        </authorList>
    </citation>
    <scope>NUCLEOTIDE SEQUENCE [LARGE SCALE GENOMIC DNA]</scope>
    <source>
        <strain evidence="2 3">H4R21</strain>
    </source>
</reference>